<protein>
    <submittedName>
        <fullName evidence="2">Uncharacterized protein</fullName>
    </submittedName>
</protein>
<evidence type="ECO:0000313" key="2">
    <source>
        <dbReference type="EnsemblPlants" id="OB03G37560.1"/>
    </source>
</evidence>
<dbReference type="eggNOG" id="ENOG502R3PD">
    <property type="taxonomic scope" value="Eukaryota"/>
</dbReference>
<accession>J3LRT0</accession>
<feature type="compositionally biased region" description="Polar residues" evidence="1">
    <location>
        <begin position="117"/>
        <end position="154"/>
    </location>
</feature>
<feature type="region of interest" description="Disordered" evidence="1">
    <location>
        <begin position="1"/>
        <end position="179"/>
    </location>
</feature>
<reference evidence="2" key="2">
    <citation type="submission" date="2013-04" db="UniProtKB">
        <authorList>
            <consortium name="EnsemblPlants"/>
        </authorList>
    </citation>
    <scope>IDENTIFICATION</scope>
</reference>
<dbReference type="AlphaFoldDB" id="J3LRT0"/>
<evidence type="ECO:0000256" key="1">
    <source>
        <dbReference type="SAM" id="MobiDB-lite"/>
    </source>
</evidence>
<dbReference type="Gramene" id="OB03G37560.1">
    <property type="protein sequence ID" value="OB03G37560.1"/>
    <property type="gene ID" value="OB03G37560"/>
</dbReference>
<dbReference type="STRING" id="4533.J3LRT0"/>
<organism evidence="2">
    <name type="scientific">Oryza brachyantha</name>
    <name type="common">malo sina</name>
    <dbReference type="NCBI Taxonomy" id="4533"/>
    <lineage>
        <taxon>Eukaryota</taxon>
        <taxon>Viridiplantae</taxon>
        <taxon>Streptophyta</taxon>
        <taxon>Embryophyta</taxon>
        <taxon>Tracheophyta</taxon>
        <taxon>Spermatophyta</taxon>
        <taxon>Magnoliopsida</taxon>
        <taxon>Liliopsida</taxon>
        <taxon>Poales</taxon>
        <taxon>Poaceae</taxon>
        <taxon>BOP clade</taxon>
        <taxon>Oryzoideae</taxon>
        <taxon>Oryzeae</taxon>
        <taxon>Oryzinae</taxon>
        <taxon>Oryza</taxon>
    </lineage>
</organism>
<proteinExistence type="predicted"/>
<evidence type="ECO:0000313" key="3">
    <source>
        <dbReference type="Proteomes" id="UP000006038"/>
    </source>
</evidence>
<sequence>EDEARKREGPIGGRAVKGADETAASAFQAGAKPDSKGKGKVAASTIEPRAPAEAATVSSPGGTPEEERKGKVKGKASGDQSTAPATSGAPREPTEAASASSGGRGKPAIHRIRRKGGTSNSPDGKSVQPASINNSPDGTSAQQSPAADFSSSRRSGGALGKTGETKPPGLVGEKPPAMDSKAITARLITVTMGSARLPSIRSPRQQHAGGQPGGVWVPKAVAPAPSRHFQSFRKNS</sequence>
<reference evidence="2" key="1">
    <citation type="journal article" date="2013" name="Nat. Commun.">
        <title>Whole-genome sequencing of Oryza brachyantha reveals mechanisms underlying Oryza genome evolution.</title>
        <authorList>
            <person name="Chen J."/>
            <person name="Huang Q."/>
            <person name="Gao D."/>
            <person name="Wang J."/>
            <person name="Lang Y."/>
            <person name="Liu T."/>
            <person name="Li B."/>
            <person name="Bai Z."/>
            <person name="Luis Goicoechea J."/>
            <person name="Liang C."/>
            <person name="Chen C."/>
            <person name="Zhang W."/>
            <person name="Sun S."/>
            <person name="Liao Y."/>
            <person name="Zhang X."/>
            <person name="Yang L."/>
            <person name="Song C."/>
            <person name="Wang M."/>
            <person name="Shi J."/>
            <person name="Liu G."/>
            <person name="Liu J."/>
            <person name="Zhou H."/>
            <person name="Zhou W."/>
            <person name="Yu Q."/>
            <person name="An N."/>
            <person name="Chen Y."/>
            <person name="Cai Q."/>
            <person name="Wang B."/>
            <person name="Liu B."/>
            <person name="Min J."/>
            <person name="Huang Y."/>
            <person name="Wu H."/>
            <person name="Li Z."/>
            <person name="Zhang Y."/>
            <person name="Yin Y."/>
            <person name="Song W."/>
            <person name="Jiang J."/>
            <person name="Jackson S.A."/>
            <person name="Wing R.A."/>
            <person name="Wang J."/>
            <person name="Chen M."/>
        </authorList>
    </citation>
    <scope>NUCLEOTIDE SEQUENCE [LARGE SCALE GENOMIC DNA]</scope>
    <source>
        <strain evidence="2">cv. IRGC 101232</strain>
    </source>
</reference>
<feature type="compositionally biased region" description="Basic residues" evidence="1">
    <location>
        <begin position="107"/>
        <end position="116"/>
    </location>
</feature>
<name>J3LRT0_ORYBR</name>
<keyword evidence="3" id="KW-1185">Reference proteome</keyword>
<dbReference type="EnsemblPlants" id="OB03G37560.1">
    <property type="protein sequence ID" value="OB03G37560.1"/>
    <property type="gene ID" value="OB03G37560"/>
</dbReference>
<dbReference type="Proteomes" id="UP000006038">
    <property type="component" value="Chromosome 3"/>
</dbReference>
<feature type="region of interest" description="Disordered" evidence="1">
    <location>
        <begin position="198"/>
        <end position="219"/>
    </location>
</feature>
<dbReference type="HOGENOM" id="CLU_1178002_0_0_1"/>